<comment type="cofactor">
    <cofactor evidence="1">
        <name>Zn(2+)</name>
        <dbReference type="ChEBI" id="CHEBI:29105"/>
    </cofactor>
</comment>
<evidence type="ECO:0000259" key="6">
    <source>
        <dbReference type="Pfam" id="PF02900"/>
    </source>
</evidence>
<dbReference type="AlphaFoldDB" id="A0A0P1AJU6"/>
<dbReference type="InterPro" id="IPR004183">
    <property type="entry name" value="Xdiol_dOase_suB"/>
</dbReference>
<dbReference type="OrthoDB" id="7396853at2759"/>
<evidence type="ECO:0000256" key="3">
    <source>
        <dbReference type="ARBA" id="ARBA00022723"/>
    </source>
</evidence>
<sequence length="284" mass="31611">MVTFRHPVVTLSHGPGPLWLLSSGFAGLDKNSESARQLTTIFDKLYPKKSNLPKRILYVSAHWDSESDGFEISSAANPNMIFDYHGFSDEAYQVKYPAKGDPEFAQKVKKHLEKNHIKAKLVDRGFDHGVFVPMVLIRPEADIPIVTMSINLRLSNKAHFDLGKAIAHFRNDDTLILCSGQATHNLRASCDLKHTPVEWAAQFQGWLDSTFTSELSYGQRHDQIINWSVAPAAKLAHPTPDHFIPFVVGAGAGMEESKSEAEKLFGGWGMGHMSFATYAWGIDC</sequence>
<evidence type="ECO:0000256" key="2">
    <source>
        <dbReference type="ARBA" id="ARBA00007581"/>
    </source>
</evidence>
<reference evidence="8" key="1">
    <citation type="submission" date="2014-09" db="EMBL/GenBank/DDBJ databases">
        <authorList>
            <person name="Sharma Rahul"/>
            <person name="Thines Marco"/>
        </authorList>
    </citation>
    <scope>NUCLEOTIDE SEQUENCE [LARGE SCALE GENOMIC DNA]</scope>
</reference>
<keyword evidence="5" id="KW-0560">Oxidoreductase</keyword>
<dbReference type="PANTHER" id="PTHR30096">
    <property type="entry name" value="4,5-DOPA DIOXYGENASE EXTRADIOL-LIKE PROTEIN"/>
    <property type="match status" value="1"/>
</dbReference>
<dbReference type="InterPro" id="IPR014436">
    <property type="entry name" value="Extradiol_dOase_DODA"/>
</dbReference>
<dbReference type="CDD" id="cd07363">
    <property type="entry name" value="45_DOPA_Dioxygenase"/>
    <property type="match status" value="1"/>
</dbReference>
<name>A0A0P1AJU6_PLAHL</name>
<dbReference type="PIRSF" id="PIRSF006157">
    <property type="entry name" value="Doxgns_DODA"/>
    <property type="match status" value="1"/>
</dbReference>
<dbReference type="Pfam" id="PF02900">
    <property type="entry name" value="LigB"/>
    <property type="match status" value="1"/>
</dbReference>
<dbReference type="STRING" id="4781.A0A0P1AJU6"/>
<evidence type="ECO:0000256" key="4">
    <source>
        <dbReference type="ARBA" id="ARBA00022833"/>
    </source>
</evidence>
<evidence type="ECO:0000313" key="7">
    <source>
        <dbReference type="EMBL" id="CEG41159.1"/>
    </source>
</evidence>
<accession>A0A0P1AJU6</accession>
<comment type="similarity">
    <text evidence="2">Belongs to the DODA-type extradiol aromatic ring-opening dioxygenase family.</text>
</comment>
<dbReference type="PANTHER" id="PTHR30096:SF0">
    <property type="entry name" value="4,5-DOPA DIOXYGENASE EXTRADIOL-LIKE PROTEIN"/>
    <property type="match status" value="1"/>
</dbReference>
<keyword evidence="4" id="KW-0862">Zinc</keyword>
<evidence type="ECO:0000256" key="1">
    <source>
        <dbReference type="ARBA" id="ARBA00001947"/>
    </source>
</evidence>
<evidence type="ECO:0000313" key="8">
    <source>
        <dbReference type="Proteomes" id="UP000054928"/>
    </source>
</evidence>
<organism evidence="7 8">
    <name type="scientific">Plasmopara halstedii</name>
    <name type="common">Downy mildew of sunflower</name>
    <dbReference type="NCBI Taxonomy" id="4781"/>
    <lineage>
        <taxon>Eukaryota</taxon>
        <taxon>Sar</taxon>
        <taxon>Stramenopiles</taxon>
        <taxon>Oomycota</taxon>
        <taxon>Peronosporomycetes</taxon>
        <taxon>Peronosporales</taxon>
        <taxon>Peronosporaceae</taxon>
        <taxon>Plasmopara</taxon>
    </lineage>
</organism>
<dbReference type="RefSeq" id="XP_024577528.1">
    <property type="nucleotide sequence ID" value="XM_024726897.1"/>
</dbReference>
<dbReference type="Proteomes" id="UP000054928">
    <property type="component" value="Unassembled WGS sequence"/>
</dbReference>
<feature type="domain" description="Extradiol ring-cleavage dioxygenase class III enzyme subunit B" evidence="6">
    <location>
        <begin position="49"/>
        <end position="264"/>
    </location>
</feature>
<dbReference type="Gene3D" id="3.40.830.10">
    <property type="entry name" value="LigB-like"/>
    <property type="match status" value="1"/>
</dbReference>
<dbReference type="GeneID" id="36406377"/>
<proteinExistence type="inferred from homology"/>
<keyword evidence="3" id="KW-0479">Metal-binding</keyword>
<dbReference type="SUPFAM" id="SSF53213">
    <property type="entry name" value="LigB-like"/>
    <property type="match status" value="1"/>
</dbReference>
<dbReference type="GO" id="GO:0008198">
    <property type="term" value="F:ferrous iron binding"/>
    <property type="evidence" value="ECO:0007669"/>
    <property type="project" value="InterPro"/>
</dbReference>
<dbReference type="GO" id="GO:0016702">
    <property type="term" value="F:oxidoreductase activity, acting on single donors with incorporation of molecular oxygen, incorporation of two atoms of oxygen"/>
    <property type="evidence" value="ECO:0007669"/>
    <property type="project" value="UniProtKB-ARBA"/>
</dbReference>
<keyword evidence="8" id="KW-1185">Reference proteome</keyword>
<evidence type="ECO:0000256" key="5">
    <source>
        <dbReference type="ARBA" id="ARBA00023002"/>
    </source>
</evidence>
<dbReference type="EMBL" id="CCYD01000524">
    <property type="protein sequence ID" value="CEG41159.1"/>
    <property type="molecule type" value="Genomic_DNA"/>
</dbReference>
<dbReference type="OMA" id="EWGFDHG"/>
<protein>
    <recommendedName>
        <fullName evidence="6">Extradiol ring-cleavage dioxygenase class III enzyme subunit B domain-containing protein</fullName>
    </recommendedName>
</protein>
<dbReference type="GO" id="GO:0008270">
    <property type="term" value="F:zinc ion binding"/>
    <property type="evidence" value="ECO:0007669"/>
    <property type="project" value="InterPro"/>
</dbReference>